<evidence type="ECO:0000313" key="1">
    <source>
        <dbReference type="EMBL" id="QNM10915.1"/>
    </source>
</evidence>
<evidence type="ECO:0000313" key="2">
    <source>
        <dbReference type="Proteomes" id="UP000515856"/>
    </source>
</evidence>
<dbReference type="RefSeq" id="WP_158552217.1">
    <property type="nucleotide sequence ID" value="NZ_CP060636.1"/>
</dbReference>
<proteinExistence type="predicted"/>
<dbReference type="Proteomes" id="UP000515856">
    <property type="component" value="Chromosome"/>
</dbReference>
<gene>
    <name evidence="1" type="ORF">H9Q80_11560</name>
</gene>
<sequence length="45" mass="5465">MEQKIVLEVNEEEKKIIELYRSLPLEKQQKFYQLMISLEKLILGE</sequence>
<keyword evidence="2" id="KW-1185">Reference proteome</keyword>
<protein>
    <submittedName>
        <fullName evidence="1">Uncharacterized protein</fullName>
    </submittedName>
</protein>
<dbReference type="EMBL" id="CP060636">
    <property type="protein sequence ID" value="QNM10915.1"/>
    <property type="molecule type" value="Genomic_DNA"/>
</dbReference>
<reference evidence="1 2" key="1">
    <citation type="submission" date="2020-08" db="EMBL/GenBank/DDBJ databases">
        <authorList>
            <person name="Liu C."/>
            <person name="Sun Q."/>
        </authorList>
    </citation>
    <scope>NUCLEOTIDE SEQUENCE [LARGE SCALE GENOMIC DNA]</scope>
    <source>
        <strain evidence="1 2">NSJ-61</strain>
    </source>
</reference>
<accession>A0A7G9GJD3</accession>
<dbReference type="AlphaFoldDB" id="A0A7G9GJD3"/>
<dbReference type="KEGG" id="ehn:H9Q80_11560"/>
<name>A0A7G9GJD3_9FIRM</name>
<organism evidence="1 2">
    <name type="scientific">[Eubacterium] hominis</name>
    <dbReference type="NCBI Taxonomy" id="2764325"/>
    <lineage>
        <taxon>Bacteria</taxon>
        <taxon>Bacillati</taxon>
        <taxon>Bacillota</taxon>
        <taxon>Erysipelotrichia</taxon>
        <taxon>Erysipelotrichales</taxon>
        <taxon>Erysipelotrichaceae</taxon>
        <taxon>Amedibacillus</taxon>
    </lineage>
</organism>